<dbReference type="Pfam" id="PF13927">
    <property type="entry name" value="Ig_3"/>
    <property type="match status" value="1"/>
</dbReference>
<accession>A0A9P0IA15</accession>
<keyword evidence="2" id="KW-0812">Transmembrane</keyword>
<dbReference type="SMART" id="SM00408">
    <property type="entry name" value="IGc2"/>
    <property type="match status" value="3"/>
</dbReference>
<feature type="domain" description="Ig-like" evidence="8">
    <location>
        <begin position="27"/>
        <end position="141"/>
    </location>
</feature>
<feature type="compositionally biased region" description="Polar residues" evidence="6">
    <location>
        <begin position="672"/>
        <end position="696"/>
    </location>
</feature>
<evidence type="ECO:0000256" key="1">
    <source>
        <dbReference type="ARBA" id="ARBA00004167"/>
    </source>
</evidence>
<dbReference type="Pfam" id="PF08205">
    <property type="entry name" value="C2-set_2"/>
    <property type="match status" value="1"/>
</dbReference>
<dbReference type="InterPro" id="IPR013106">
    <property type="entry name" value="Ig_V-set"/>
</dbReference>
<dbReference type="InterPro" id="IPR036116">
    <property type="entry name" value="FN3_sf"/>
</dbReference>
<dbReference type="SUPFAM" id="SSF48726">
    <property type="entry name" value="Immunoglobulin"/>
    <property type="match status" value="5"/>
</dbReference>
<evidence type="ECO:0000259" key="8">
    <source>
        <dbReference type="PROSITE" id="PS50835"/>
    </source>
</evidence>
<dbReference type="InterPro" id="IPR013162">
    <property type="entry name" value="CD80_C2-set"/>
</dbReference>
<dbReference type="SMART" id="SM00409">
    <property type="entry name" value="IG"/>
    <property type="match status" value="4"/>
</dbReference>
<dbReference type="Gene3D" id="2.60.40.10">
    <property type="entry name" value="Immunoglobulins"/>
    <property type="match status" value="6"/>
</dbReference>
<evidence type="ECO:0008006" key="12">
    <source>
        <dbReference type="Google" id="ProtNLM"/>
    </source>
</evidence>
<dbReference type="PANTHER" id="PTHR23278">
    <property type="entry name" value="SIDESTEP PROTEIN"/>
    <property type="match status" value="1"/>
</dbReference>
<evidence type="ECO:0000256" key="3">
    <source>
        <dbReference type="ARBA" id="ARBA00022989"/>
    </source>
</evidence>
<feature type="compositionally biased region" description="Basic and acidic residues" evidence="6">
    <location>
        <begin position="636"/>
        <end position="646"/>
    </location>
</feature>
<dbReference type="InterPro" id="IPR003961">
    <property type="entry name" value="FN3_dom"/>
</dbReference>
<proteinExistence type="predicted"/>
<feature type="region of interest" description="Disordered" evidence="6">
    <location>
        <begin position="942"/>
        <end position="962"/>
    </location>
</feature>
<dbReference type="SUPFAM" id="SSF49265">
    <property type="entry name" value="Fibronectin type III"/>
    <property type="match status" value="1"/>
</dbReference>
<evidence type="ECO:0000256" key="6">
    <source>
        <dbReference type="SAM" id="MobiDB-lite"/>
    </source>
</evidence>
<gene>
    <name evidence="10" type="ORF">SPLIT_LOCUS7516</name>
</gene>
<dbReference type="InterPro" id="IPR007110">
    <property type="entry name" value="Ig-like_dom"/>
</dbReference>
<dbReference type="InterPro" id="IPR003598">
    <property type="entry name" value="Ig_sub2"/>
</dbReference>
<dbReference type="InterPro" id="IPR003599">
    <property type="entry name" value="Ig_sub"/>
</dbReference>
<feature type="domain" description="Fibronectin type-III" evidence="9">
    <location>
        <begin position="538"/>
        <end position="631"/>
    </location>
</feature>
<evidence type="ECO:0000313" key="10">
    <source>
        <dbReference type="EMBL" id="CAH1642160.1"/>
    </source>
</evidence>
<protein>
    <recommendedName>
        <fullName evidence="12">Nephrin</fullName>
    </recommendedName>
</protein>
<dbReference type="InterPro" id="IPR013783">
    <property type="entry name" value="Ig-like_fold"/>
</dbReference>
<feature type="chain" id="PRO_5040114270" description="Nephrin" evidence="7">
    <location>
        <begin position="25"/>
        <end position="1034"/>
    </location>
</feature>
<feature type="domain" description="Ig-like" evidence="8">
    <location>
        <begin position="343"/>
        <end position="433"/>
    </location>
</feature>
<keyword evidence="3" id="KW-1133">Transmembrane helix</keyword>
<reference evidence="10" key="1">
    <citation type="submission" date="2022-02" db="EMBL/GenBank/DDBJ databases">
        <authorList>
            <person name="King R."/>
        </authorList>
    </citation>
    <scope>NUCLEOTIDE SEQUENCE</scope>
</reference>
<dbReference type="CDD" id="cd00063">
    <property type="entry name" value="FN3"/>
    <property type="match status" value="1"/>
</dbReference>
<dbReference type="EMBL" id="LR824556">
    <property type="protein sequence ID" value="CAH1642160.1"/>
    <property type="molecule type" value="Genomic_DNA"/>
</dbReference>
<evidence type="ECO:0000256" key="2">
    <source>
        <dbReference type="ARBA" id="ARBA00022692"/>
    </source>
</evidence>
<organism evidence="10 11">
    <name type="scientific">Spodoptera littoralis</name>
    <name type="common">Egyptian cotton leafworm</name>
    <dbReference type="NCBI Taxonomy" id="7109"/>
    <lineage>
        <taxon>Eukaryota</taxon>
        <taxon>Metazoa</taxon>
        <taxon>Ecdysozoa</taxon>
        <taxon>Arthropoda</taxon>
        <taxon>Hexapoda</taxon>
        <taxon>Insecta</taxon>
        <taxon>Pterygota</taxon>
        <taxon>Neoptera</taxon>
        <taxon>Endopterygota</taxon>
        <taxon>Lepidoptera</taxon>
        <taxon>Glossata</taxon>
        <taxon>Ditrysia</taxon>
        <taxon>Noctuoidea</taxon>
        <taxon>Noctuidae</taxon>
        <taxon>Amphipyrinae</taxon>
        <taxon>Spodoptera</taxon>
    </lineage>
</organism>
<dbReference type="InterPro" id="IPR036179">
    <property type="entry name" value="Ig-like_dom_sf"/>
</dbReference>
<feature type="region of interest" description="Disordered" evidence="6">
    <location>
        <begin position="978"/>
        <end position="1034"/>
    </location>
</feature>
<keyword evidence="7" id="KW-0732">Signal</keyword>
<evidence type="ECO:0000259" key="9">
    <source>
        <dbReference type="PROSITE" id="PS50853"/>
    </source>
</evidence>
<evidence type="ECO:0000256" key="5">
    <source>
        <dbReference type="ARBA" id="ARBA00023157"/>
    </source>
</evidence>
<comment type="subcellular location">
    <subcellularLocation>
        <location evidence="1">Membrane</location>
        <topology evidence="1">Single-pass membrane protein</topology>
    </subcellularLocation>
</comment>
<dbReference type="Pfam" id="PF07686">
    <property type="entry name" value="V-set"/>
    <property type="match status" value="1"/>
</dbReference>
<feature type="signal peptide" evidence="7">
    <location>
        <begin position="1"/>
        <end position="24"/>
    </location>
</feature>
<feature type="domain" description="Ig-like" evidence="8">
    <location>
        <begin position="146"/>
        <end position="237"/>
    </location>
</feature>
<feature type="domain" description="Ig-like" evidence="8">
    <location>
        <begin position="244"/>
        <end position="321"/>
    </location>
</feature>
<dbReference type="GO" id="GO:0016020">
    <property type="term" value="C:membrane"/>
    <property type="evidence" value="ECO:0007669"/>
    <property type="project" value="UniProtKB-SubCell"/>
</dbReference>
<keyword evidence="11" id="KW-1185">Reference proteome</keyword>
<feature type="compositionally biased region" description="Polar residues" evidence="6">
    <location>
        <begin position="983"/>
        <end position="1023"/>
    </location>
</feature>
<feature type="compositionally biased region" description="Polar residues" evidence="6">
    <location>
        <begin position="951"/>
        <end position="962"/>
    </location>
</feature>
<dbReference type="Proteomes" id="UP001153321">
    <property type="component" value="Chromosome 25"/>
</dbReference>
<keyword evidence="5" id="KW-1015">Disulfide bond</keyword>
<dbReference type="PANTHER" id="PTHR23278:SF19">
    <property type="entry name" value="OBSCURIN"/>
    <property type="match status" value="1"/>
</dbReference>
<feature type="region of interest" description="Disordered" evidence="6">
    <location>
        <begin position="632"/>
        <end position="696"/>
    </location>
</feature>
<dbReference type="PROSITE" id="PS50853">
    <property type="entry name" value="FN3"/>
    <property type="match status" value="1"/>
</dbReference>
<keyword evidence="4" id="KW-0472">Membrane</keyword>
<name>A0A9P0IA15_SPOLI</name>
<evidence type="ECO:0000256" key="7">
    <source>
        <dbReference type="SAM" id="SignalP"/>
    </source>
</evidence>
<evidence type="ECO:0000313" key="11">
    <source>
        <dbReference type="Proteomes" id="UP001153321"/>
    </source>
</evidence>
<sequence length="1034" mass="114767">MPLSRSHVISSVLCTILLQYCVESQQENLIEEASSIESLHAPTGGGVELPCDVTPALPDDRMGLVIWYKQGHESPIYTLDTREGVTSHWADATLGVRATFRSDTRPAVLVLTKLRPEDSGQYRCRVDFIKSPTKNTRLNLTVLIPPERLIVLNHEGNEVRGGVLGPYDEGTEVNLTCIAVGGRPIARVSWWKAHALLANSEARATVSFRLQRSDFGTDVTCQAVTDPLIAPVSENISIDVNLRPLWVRLQGGKRPLVAGQSTELVCQAVGARPKPTISWWKGGTRLKTVRETTSTDGNVTSSILTFVPTIEDAGRVLSCRAVQPSLPHSTHEDGWKMEIQHLPVAKLELGANLDASKVVEGSDVYLDCRVRANPWHNHVYFTHNGVVVKPGPGVLLANQSLVLQRVSRKAAGAYVCSARNALGEGSSENLILDVKFVPTCKSTQPIVVRAARGEIIEIDCDLDANPKESMSYHWWFNSSAHSKHELTTSPMTTITNLPGTYVYMVNTSSDYGWVQCSGTNSVGRQTKPCLFHILPADKPSTPKSCEITNVTYDSLTLNCTPGHDGGIHQSFLLEIFDMATGLLLRNVSSDDPEFEVAGLSASNSLAVSVRAFNKKGFSEALTLTSSLLKYPQRHTGKNEKDKRQQDETSNIPLTGTKESESVDSLAGPLSRMEQSSAKSLSESNISVQPEQCTPPNFVSRRYKRSVEDLYNYDTDFHAFKEEVKELISSLMLPQEAEIKKICQTLMEIKSTNNNIESSITFLAAQNDELKSKVQILEEKSKKDDEYITILKEKIEDMQRDKNPDIIPLDGKISDSCSNKSSTTDYSSIRPLISKTTDKYDLSTNCDRFYDHNIDPCNQYIQVRPMEYRRPTYAPTLQMPNLGPSIQSLGPMSSLHMPNVGPNDCHRQPYDKVYEDWLKYKNALPLNTSGLLPAEQLLPPELYATPPPPSLYSNPNRNPLNLTQMPELEPRYHLEPRSLAMDSRSCSSSPPVRFNPENNSVYFRNSPTQLQSDPKTVTKSTDTSLEPVKMAKECE</sequence>
<dbReference type="AlphaFoldDB" id="A0A9P0IA15"/>
<dbReference type="PROSITE" id="PS50835">
    <property type="entry name" value="IG_LIKE"/>
    <property type="match status" value="4"/>
</dbReference>
<evidence type="ECO:0000256" key="4">
    <source>
        <dbReference type="ARBA" id="ARBA00023136"/>
    </source>
</evidence>